<proteinExistence type="predicted"/>
<organism evidence="1 2">
    <name type="scientific">Strongylus vulgaris</name>
    <name type="common">Blood worm</name>
    <dbReference type="NCBI Taxonomy" id="40348"/>
    <lineage>
        <taxon>Eukaryota</taxon>
        <taxon>Metazoa</taxon>
        <taxon>Ecdysozoa</taxon>
        <taxon>Nematoda</taxon>
        <taxon>Chromadorea</taxon>
        <taxon>Rhabditida</taxon>
        <taxon>Rhabditina</taxon>
        <taxon>Rhabditomorpha</taxon>
        <taxon>Strongyloidea</taxon>
        <taxon>Strongylidae</taxon>
        <taxon>Strongylus</taxon>
    </lineage>
</organism>
<evidence type="ECO:0000313" key="2">
    <source>
        <dbReference type="Proteomes" id="UP000270094"/>
    </source>
</evidence>
<gene>
    <name evidence="1" type="ORF">SVUK_LOCUS18648</name>
</gene>
<name>A0A3P7JDI7_STRVU</name>
<evidence type="ECO:0000313" key="1">
    <source>
        <dbReference type="EMBL" id="VDM83650.1"/>
    </source>
</evidence>
<dbReference type="AlphaFoldDB" id="A0A3P7JDI7"/>
<evidence type="ECO:0008006" key="3">
    <source>
        <dbReference type="Google" id="ProtNLM"/>
    </source>
</evidence>
<dbReference type="EMBL" id="UYYB01124397">
    <property type="protein sequence ID" value="VDM83650.1"/>
    <property type="molecule type" value="Genomic_DNA"/>
</dbReference>
<keyword evidence="2" id="KW-1185">Reference proteome</keyword>
<sequence length="190" mass="22033">MDKGQLYILHGVISGGIKAAIWVAKETFPNADVQGCAFHLALAWNRKAGDLGLRQLIKGRRRLGQVPALQSLPVNLGHPVYEPCNKFLTYLRNIWFTGVFQDMWCKWNLQELRITNIAEAFHSKLRSILSRQINPPFEELLECFREQHTLALAKVLHANENNAAAKHLRRRDRLRRYKNNATMEEFRMEL</sequence>
<protein>
    <recommendedName>
        <fullName evidence="3">MULE transposase domain-containing protein</fullName>
    </recommendedName>
</protein>
<dbReference type="OrthoDB" id="5839913at2759"/>
<accession>A0A3P7JDI7</accession>
<dbReference type="Proteomes" id="UP000270094">
    <property type="component" value="Unassembled WGS sequence"/>
</dbReference>
<reference evidence="1 2" key="1">
    <citation type="submission" date="2018-11" db="EMBL/GenBank/DDBJ databases">
        <authorList>
            <consortium name="Pathogen Informatics"/>
        </authorList>
    </citation>
    <scope>NUCLEOTIDE SEQUENCE [LARGE SCALE GENOMIC DNA]</scope>
</reference>